<sequence>MSQDSRCASPDTDREVVELDRDEAMRLLASVDHGRVVFTRDALPAIRPVNHLVVDGRVIVRTRLTSKVSVSVRSSAGVVVAYEADDLDPRRRMGWSVVVTGLATAVTDPEQIARYEHLLHPWVNMAMDSVIAIEPGIVTGIRIVADSHTR</sequence>
<dbReference type="EMBL" id="AP022575">
    <property type="protein sequence ID" value="BBX75711.1"/>
    <property type="molecule type" value="Genomic_DNA"/>
</dbReference>
<gene>
    <name evidence="1" type="ORF">MSHI_36170</name>
</gene>
<name>A0A7I7MTZ0_9MYCO</name>
<protein>
    <submittedName>
        <fullName evidence="1">Uncharacterized protein</fullName>
    </submittedName>
</protein>
<dbReference type="Pfam" id="PF12900">
    <property type="entry name" value="Pyridox_ox_2"/>
    <property type="match status" value="1"/>
</dbReference>
<dbReference type="InterPro" id="IPR012349">
    <property type="entry name" value="Split_barrel_FMN-bd"/>
</dbReference>
<evidence type="ECO:0000313" key="1">
    <source>
        <dbReference type="EMBL" id="BBX75711.1"/>
    </source>
</evidence>
<keyword evidence="2" id="KW-1185">Reference proteome</keyword>
<dbReference type="AlphaFoldDB" id="A0A7I7MTZ0"/>
<accession>A0A7I7MTZ0</accession>
<dbReference type="Proteomes" id="UP000467236">
    <property type="component" value="Chromosome"/>
</dbReference>
<dbReference type="Gene3D" id="2.30.110.10">
    <property type="entry name" value="Electron Transport, Fmn-binding Protein, Chain A"/>
    <property type="match status" value="1"/>
</dbReference>
<dbReference type="OrthoDB" id="3212118at2"/>
<dbReference type="RefSeq" id="WP_083048167.1">
    <property type="nucleotide sequence ID" value="NZ_AP022575.1"/>
</dbReference>
<evidence type="ECO:0000313" key="2">
    <source>
        <dbReference type="Proteomes" id="UP000467236"/>
    </source>
</evidence>
<proteinExistence type="predicted"/>
<dbReference type="KEGG" id="mshj:MSHI_36170"/>
<dbReference type="SUPFAM" id="SSF50475">
    <property type="entry name" value="FMN-binding split barrel"/>
    <property type="match status" value="1"/>
</dbReference>
<organism evidence="1 2">
    <name type="scientific">Mycobacterium shinjukuense</name>
    <dbReference type="NCBI Taxonomy" id="398694"/>
    <lineage>
        <taxon>Bacteria</taxon>
        <taxon>Bacillati</taxon>
        <taxon>Actinomycetota</taxon>
        <taxon>Actinomycetes</taxon>
        <taxon>Mycobacteriales</taxon>
        <taxon>Mycobacteriaceae</taxon>
        <taxon>Mycobacterium</taxon>
    </lineage>
</organism>
<reference evidence="1 2" key="1">
    <citation type="journal article" date="2019" name="Emerg. Microbes Infect.">
        <title>Comprehensive subspecies identification of 175 nontuberculous mycobacteria species based on 7547 genomic profiles.</title>
        <authorList>
            <person name="Matsumoto Y."/>
            <person name="Kinjo T."/>
            <person name="Motooka D."/>
            <person name="Nabeya D."/>
            <person name="Jung N."/>
            <person name="Uechi K."/>
            <person name="Horii T."/>
            <person name="Iida T."/>
            <person name="Fujita J."/>
            <person name="Nakamura S."/>
        </authorList>
    </citation>
    <scope>NUCLEOTIDE SEQUENCE [LARGE SCALE GENOMIC DNA]</scope>
    <source>
        <strain evidence="1 2">JCM 14233</strain>
    </source>
</reference>
<dbReference type="InterPro" id="IPR024747">
    <property type="entry name" value="Pyridox_Oxase-rel"/>
</dbReference>